<name>A0ABQ6GKH5_9BACL</name>
<evidence type="ECO:0000313" key="2">
    <source>
        <dbReference type="EMBL" id="GLX69851.1"/>
    </source>
</evidence>
<proteinExistence type="predicted"/>
<feature type="chain" id="PRO_5045669825" evidence="1">
    <location>
        <begin position="24"/>
        <end position="101"/>
    </location>
</feature>
<evidence type="ECO:0000313" key="3">
    <source>
        <dbReference type="Proteomes" id="UP001157114"/>
    </source>
</evidence>
<keyword evidence="3" id="KW-1185">Reference proteome</keyword>
<evidence type="ECO:0000256" key="1">
    <source>
        <dbReference type="SAM" id="SignalP"/>
    </source>
</evidence>
<sequence>MKRPIFILLVISVLLGGCSRNGANDGVVVANMTIMDKGVADDGQYWVMTAYPDKEKQKSVLQFNVGRNLWNQIEVGHKYTLRYAKEIDGTYSLYSIVPITD</sequence>
<dbReference type="PROSITE" id="PS51257">
    <property type="entry name" value="PROKAR_LIPOPROTEIN"/>
    <property type="match status" value="1"/>
</dbReference>
<protein>
    <submittedName>
        <fullName evidence="2">Uncharacterized protein</fullName>
    </submittedName>
</protein>
<feature type="signal peptide" evidence="1">
    <location>
        <begin position="1"/>
        <end position="23"/>
    </location>
</feature>
<gene>
    <name evidence="2" type="ORF">MU1_41970</name>
</gene>
<dbReference type="RefSeq" id="WP_284240622.1">
    <property type="nucleotide sequence ID" value="NZ_BSSQ01000016.1"/>
</dbReference>
<reference evidence="2 3" key="1">
    <citation type="submission" date="2023-03" db="EMBL/GenBank/DDBJ databases">
        <title>Draft genome sequence of the bacteria which degrade cell wall of Tricholomamatutake.</title>
        <authorList>
            <person name="Konishi Y."/>
            <person name="Fukuta Y."/>
            <person name="Shirasaka N."/>
        </authorList>
    </citation>
    <scope>NUCLEOTIDE SEQUENCE [LARGE SCALE GENOMIC DNA]</scope>
    <source>
        <strain evidence="3">mu1</strain>
    </source>
</reference>
<dbReference type="EMBL" id="BSSQ01000016">
    <property type="protein sequence ID" value="GLX69851.1"/>
    <property type="molecule type" value="Genomic_DNA"/>
</dbReference>
<accession>A0ABQ6GKH5</accession>
<organism evidence="2 3">
    <name type="scientific">Paenibacillus glycanilyticus</name>
    <dbReference type="NCBI Taxonomy" id="126569"/>
    <lineage>
        <taxon>Bacteria</taxon>
        <taxon>Bacillati</taxon>
        <taxon>Bacillota</taxon>
        <taxon>Bacilli</taxon>
        <taxon>Bacillales</taxon>
        <taxon>Paenibacillaceae</taxon>
        <taxon>Paenibacillus</taxon>
    </lineage>
</organism>
<comment type="caution">
    <text evidence="2">The sequence shown here is derived from an EMBL/GenBank/DDBJ whole genome shotgun (WGS) entry which is preliminary data.</text>
</comment>
<dbReference type="Proteomes" id="UP001157114">
    <property type="component" value="Unassembled WGS sequence"/>
</dbReference>
<keyword evidence="1" id="KW-0732">Signal</keyword>